<dbReference type="EMBL" id="FNYD01000001">
    <property type="protein sequence ID" value="SEI42802.1"/>
    <property type="molecule type" value="Genomic_DNA"/>
</dbReference>
<dbReference type="InterPro" id="IPR000741">
    <property type="entry name" value="FBA_I"/>
</dbReference>
<comment type="similarity">
    <text evidence="2">Belongs to the class I fructose-bisphosphate aldolase family.</text>
</comment>
<evidence type="ECO:0000256" key="4">
    <source>
        <dbReference type="ARBA" id="ARBA00023152"/>
    </source>
</evidence>
<dbReference type="Pfam" id="PF00274">
    <property type="entry name" value="Glycolytic"/>
    <property type="match status" value="1"/>
</dbReference>
<dbReference type="SUPFAM" id="SSF51569">
    <property type="entry name" value="Aldolase"/>
    <property type="match status" value="1"/>
</dbReference>
<dbReference type="GO" id="GO:0004332">
    <property type="term" value="F:fructose-bisphosphate aldolase activity"/>
    <property type="evidence" value="ECO:0007669"/>
    <property type="project" value="UniProtKB-EC"/>
</dbReference>
<evidence type="ECO:0000256" key="6">
    <source>
        <dbReference type="ARBA" id="ARBA00029799"/>
    </source>
</evidence>
<gene>
    <name evidence="7" type="ORF">SAMN05444007_101143</name>
</gene>
<dbReference type="NCBIfam" id="NF003784">
    <property type="entry name" value="PRK05377.1"/>
    <property type="match status" value="1"/>
</dbReference>
<dbReference type="UniPathway" id="UPA00109">
    <property type="reaction ID" value="UER00183"/>
</dbReference>
<accession>A0A1H6QV07</accession>
<evidence type="ECO:0000313" key="7">
    <source>
        <dbReference type="EMBL" id="SEI42802.1"/>
    </source>
</evidence>
<evidence type="ECO:0000256" key="2">
    <source>
        <dbReference type="ARBA" id="ARBA00010387"/>
    </source>
</evidence>
<organism evidence="7 8">
    <name type="scientific">Cribrihabitans marinus</name>
    <dbReference type="NCBI Taxonomy" id="1227549"/>
    <lineage>
        <taxon>Bacteria</taxon>
        <taxon>Pseudomonadati</taxon>
        <taxon>Pseudomonadota</taxon>
        <taxon>Alphaproteobacteria</taxon>
        <taxon>Rhodobacterales</taxon>
        <taxon>Paracoccaceae</taxon>
        <taxon>Cribrihabitans</taxon>
    </lineage>
</organism>
<comment type="pathway">
    <text evidence="1">Carbohydrate degradation; glycolysis; D-glyceraldehyde 3-phosphate and glycerone phosphate from D-glucose: step 4/4.</text>
</comment>
<keyword evidence="4" id="KW-0324">Glycolysis</keyword>
<keyword evidence="8" id="KW-1185">Reference proteome</keyword>
<dbReference type="PANTHER" id="PTHR11627">
    <property type="entry name" value="FRUCTOSE-BISPHOSPHATE ALDOLASE"/>
    <property type="match status" value="1"/>
</dbReference>
<dbReference type="AlphaFoldDB" id="A0A1H6QV07"/>
<dbReference type="STRING" id="1227549.SAMN05444007_101143"/>
<dbReference type="Proteomes" id="UP000199379">
    <property type="component" value="Unassembled WGS sequence"/>
</dbReference>
<proteinExistence type="inferred from homology"/>
<dbReference type="Gene3D" id="3.20.20.70">
    <property type="entry name" value="Aldolase class I"/>
    <property type="match status" value="1"/>
</dbReference>
<sequence length="308" mass="33475">MRWQTGINERESDMSKASQREQIETGAGFIAALDQSGGSTPKALALYGVGDSDYSSDEEMFAEVQRMRERIILCDAFNRDKVIGAILFERTLDEEIEGRKVADYLWSQKGIVPFLKTDKGLEDTADGVQMMKPVPGLGSTLARAAEMGIFGTKARSVIHECNAVGIAAVVGQQFDEARKVLGAGLVPIIEPEVSIKSQTKAEAEARLRDEILSQLEELDAGQEVMLKLTLPDEAGLYDELADHPRVLRVVALSGGYSTDEACALLARNDKMTASFSRALTEGLTKQMSDAEFAEALSTNIGKIHRASV</sequence>
<evidence type="ECO:0000256" key="5">
    <source>
        <dbReference type="ARBA" id="ARBA00023239"/>
    </source>
</evidence>
<dbReference type="InterPro" id="IPR013785">
    <property type="entry name" value="Aldolase_TIM"/>
</dbReference>
<name>A0A1H6QV07_9RHOB</name>
<dbReference type="GO" id="GO:0006096">
    <property type="term" value="P:glycolytic process"/>
    <property type="evidence" value="ECO:0007669"/>
    <property type="project" value="UniProtKB-UniPathway"/>
</dbReference>
<evidence type="ECO:0000313" key="8">
    <source>
        <dbReference type="Proteomes" id="UP000199379"/>
    </source>
</evidence>
<protein>
    <recommendedName>
        <fullName evidence="3">fructose-bisphosphate aldolase</fullName>
        <ecNumber evidence="3">4.1.2.13</ecNumber>
    </recommendedName>
    <alternativeName>
        <fullName evidence="6">Fructose-bisphosphate aldolase class I</fullName>
    </alternativeName>
</protein>
<evidence type="ECO:0000256" key="1">
    <source>
        <dbReference type="ARBA" id="ARBA00004714"/>
    </source>
</evidence>
<reference evidence="7 8" key="1">
    <citation type="submission" date="2016-10" db="EMBL/GenBank/DDBJ databases">
        <authorList>
            <person name="de Groot N.N."/>
        </authorList>
    </citation>
    <scope>NUCLEOTIDE SEQUENCE [LARGE SCALE GENOMIC DNA]</scope>
    <source>
        <strain evidence="7 8">DSM 29340</strain>
    </source>
</reference>
<keyword evidence="5" id="KW-0456">Lyase</keyword>
<evidence type="ECO:0000256" key="3">
    <source>
        <dbReference type="ARBA" id="ARBA00013068"/>
    </source>
</evidence>
<dbReference type="EC" id="4.1.2.13" evidence="3"/>